<evidence type="ECO:0000313" key="5">
    <source>
        <dbReference type="Proteomes" id="UP000184533"/>
    </source>
</evidence>
<dbReference type="Proteomes" id="UP000033608">
    <property type="component" value="Unassembled WGS sequence"/>
</dbReference>
<dbReference type="RefSeq" id="WP_046133814.1">
    <property type="nucleotide sequence ID" value="NZ_FQVC01000003.1"/>
</dbReference>
<dbReference type="Pfam" id="PF03869">
    <property type="entry name" value="Arc"/>
    <property type="match status" value="1"/>
</dbReference>
<dbReference type="STRING" id="1121477.SAMN02745223_01279"/>
<dbReference type="InterPro" id="IPR010985">
    <property type="entry name" value="Ribbon_hlx_hlx"/>
</dbReference>
<accession>A0A0F5LVT6</accession>
<sequence length="213" mass="24862">MARVPLQPQDKYVLRMPDGMRDRIKKAAERSGRSMNAEILAALEHFYPEEPSIIDLLDNVHDAISLAEQQNGMPYRQVLIDRLNDLSARVSAGLEFDQYRQPRFGAEYDRANKFADRYRRWRRVQEYGVEQSDLEDQLKKGMLHNARGDTVRQALKYFEAGKPEMALRLFRLHETKFADPDAAHQAIRSDLQSFFDENWGDLTQEDWDAPDDD</sequence>
<dbReference type="GO" id="GO:0003677">
    <property type="term" value="F:DNA binding"/>
    <property type="evidence" value="ECO:0007669"/>
    <property type="project" value="InterPro"/>
</dbReference>
<dbReference type="Proteomes" id="UP000184533">
    <property type="component" value="Unassembled WGS sequence"/>
</dbReference>
<organism evidence="2 4">
    <name type="scientific">Devosia limi DSM 17137</name>
    <dbReference type="NCBI Taxonomy" id="1121477"/>
    <lineage>
        <taxon>Bacteria</taxon>
        <taxon>Pseudomonadati</taxon>
        <taxon>Pseudomonadota</taxon>
        <taxon>Alphaproteobacteria</taxon>
        <taxon>Hyphomicrobiales</taxon>
        <taxon>Devosiaceae</taxon>
        <taxon>Devosia</taxon>
    </lineage>
</organism>
<evidence type="ECO:0000313" key="4">
    <source>
        <dbReference type="Proteomes" id="UP000033608"/>
    </source>
</evidence>
<keyword evidence="4" id="KW-1185">Reference proteome</keyword>
<protein>
    <submittedName>
        <fullName evidence="3">Arc-like DNA binding domain-containing protein</fullName>
    </submittedName>
</protein>
<dbReference type="SUPFAM" id="SSF47598">
    <property type="entry name" value="Ribbon-helix-helix"/>
    <property type="match status" value="1"/>
</dbReference>
<dbReference type="AlphaFoldDB" id="A0A0F5LVT6"/>
<evidence type="ECO:0000259" key="1">
    <source>
        <dbReference type="Pfam" id="PF03869"/>
    </source>
</evidence>
<gene>
    <name evidence="3" type="ORF">SAMN02745223_01279</name>
    <name evidence="2" type="ORF">VW29_02725</name>
</gene>
<dbReference type="OrthoDB" id="6890552at2"/>
<dbReference type="InterPro" id="IPR013321">
    <property type="entry name" value="Arc_rbn_hlx_hlx"/>
</dbReference>
<reference evidence="3 5" key="2">
    <citation type="submission" date="2016-11" db="EMBL/GenBank/DDBJ databases">
        <authorList>
            <person name="Jaros S."/>
            <person name="Januszkiewicz K."/>
            <person name="Wedrychowicz H."/>
        </authorList>
    </citation>
    <scope>NUCLEOTIDE SEQUENCE [LARGE SCALE GENOMIC DNA]</scope>
    <source>
        <strain evidence="3 5">DSM 17137</strain>
    </source>
</reference>
<dbReference type="EMBL" id="FQVC01000003">
    <property type="protein sequence ID" value="SHE87093.1"/>
    <property type="molecule type" value="Genomic_DNA"/>
</dbReference>
<dbReference type="InterPro" id="IPR005569">
    <property type="entry name" value="Arc_DNA-bd_dom"/>
</dbReference>
<name>A0A0F5LVT6_9HYPH</name>
<proteinExistence type="predicted"/>
<dbReference type="EMBL" id="LAJF01000036">
    <property type="protein sequence ID" value="KKB86485.1"/>
    <property type="molecule type" value="Genomic_DNA"/>
</dbReference>
<dbReference type="PATRIC" id="fig|1121477.3.peg.1599"/>
<evidence type="ECO:0000313" key="2">
    <source>
        <dbReference type="EMBL" id="KKB86485.1"/>
    </source>
</evidence>
<reference evidence="2 4" key="1">
    <citation type="submission" date="2015-03" db="EMBL/GenBank/DDBJ databases">
        <authorList>
            <person name="Hassan Y.I."/>
            <person name="Lepp D."/>
            <person name="Zhou T."/>
        </authorList>
    </citation>
    <scope>NUCLEOTIDE SEQUENCE [LARGE SCALE GENOMIC DNA]</scope>
    <source>
        <strain evidence="2 4">DSM 17137</strain>
    </source>
</reference>
<dbReference type="Gene3D" id="1.10.1220.10">
    <property type="entry name" value="Met repressor-like"/>
    <property type="match status" value="1"/>
</dbReference>
<evidence type="ECO:0000313" key="3">
    <source>
        <dbReference type="EMBL" id="SHE87093.1"/>
    </source>
</evidence>
<feature type="domain" description="Arc-like DNA binding" evidence="1">
    <location>
        <begin position="9"/>
        <end position="45"/>
    </location>
</feature>
<dbReference type="GO" id="GO:0006355">
    <property type="term" value="P:regulation of DNA-templated transcription"/>
    <property type="evidence" value="ECO:0007669"/>
    <property type="project" value="InterPro"/>
</dbReference>